<comment type="caution">
    <text evidence="1">The sequence shown here is derived from an EMBL/GenBank/DDBJ whole genome shotgun (WGS) entry which is preliminary data.</text>
</comment>
<gene>
    <name evidence="1" type="primary">yqeC</name>
    <name evidence="1" type="ORF">ACFQJ4_14355</name>
</gene>
<dbReference type="Pfam" id="PF19842">
    <property type="entry name" value="YqeC"/>
    <property type="match status" value="1"/>
</dbReference>
<sequence>MELPDALAAEGIVCAVGAGGKKTAMAALADACDRATVTATVRIPKAFADNVARIAVTDDPASVVRDNDEWPLEVVPGAADDSRHGGYENATVAALRDVAPGPVLVKADGARMRRFKAPGDREPQLPKNTDTVLAIASVHAVGEPLDEGMVHRPERVSNLTGRPEGETVTTGDVATVLGHERGGMKDVPAGATTVAVVNMVDDDALEATAREVAAETLARSERVDRVALTKLDEARVVDVID</sequence>
<evidence type="ECO:0000313" key="1">
    <source>
        <dbReference type="EMBL" id="MFC7236493.1"/>
    </source>
</evidence>
<dbReference type="EMBL" id="JBHTAP010000001">
    <property type="protein sequence ID" value="MFC7236493.1"/>
    <property type="molecule type" value="Genomic_DNA"/>
</dbReference>
<dbReference type="GeneID" id="79268216"/>
<organism evidence="1 2">
    <name type="scientific">Halosegnis marinus</name>
    <dbReference type="NCBI Taxonomy" id="3034023"/>
    <lineage>
        <taxon>Archaea</taxon>
        <taxon>Methanobacteriati</taxon>
        <taxon>Methanobacteriota</taxon>
        <taxon>Stenosarchaea group</taxon>
        <taxon>Halobacteria</taxon>
        <taxon>Halobacteriales</taxon>
        <taxon>Natronomonadaceae</taxon>
        <taxon>Halosegnis</taxon>
    </lineage>
</organism>
<protein>
    <submittedName>
        <fullName evidence="1">Selenium cofactor biosynthesis protein YqeC</fullName>
    </submittedName>
</protein>
<dbReference type="RefSeq" id="WP_276234649.1">
    <property type="nucleotide sequence ID" value="NZ_CP119802.1"/>
</dbReference>
<dbReference type="NCBIfam" id="TIGR03172">
    <property type="entry name" value="selenium cofactor biosynthesis protein YqeC"/>
    <property type="match status" value="1"/>
</dbReference>
<evidence type="ECO:0000313" key="2">
    <source>
        <dbReference type="Proteomes" id="UP001596398"/>
    </source>
</evidence>
<dbReference type="AlphaFoldDB" id="A0ABD5ZSR6"/>
<proteinExistence type="predicted"/>
<name>A0ABD5ZSR6_9EURY</name>
<accession>A0ABD5ZSR6</accession>
<keyword evidence="2" id="KW-1185">Reference proteome</keyword>
<dbReference type="Proteomes" id="UP001596398">
    <property type="component" value="Unassembled WGS sequence"/>
</dbReference>
<dbReference type="InterPro" id="IPR017587">
    <property type="entry name" value="YqeC"/>
</dbReference>
<reference evidence="1 2" key="1">
    <citation type="journal article" date="2019" name="Int. J. Syst. Evol. Microbiol.">
        <title>The Global Catalogue of Microorganisms (GCM) 10K type strain sequencing project: providing services to taxonomists for standard genome sequencing and annotation.</title>
        <authorList>
            <consortium name="The Broad Institute Genomics Platform"/>
            <consortium name="The Broad Institute Genome Sequencing Center for Infectious Disease"/>
            <person name="Wu L."/>
            <person name="Ma J."/>
        </authorList>
    </citation>
    <scope>NUCLEOTIDE SEQUENCE [LARGE SCALE GENOMIC DNA]</scope>
    <source>
        <strain evidence="1 2">DT85</strain>
    </source>
</reference>